<keyword evidence="9" id="KW-1185">Reference proteome</keyword>
<dbReference type="GeneID" id="80398723"/>
<dbReference type="RefSeq" id="YP_010769646.1">
    <property type="nucleotide sequence ID" value="NC_074036.1"/>
</dbReference>
<gene>
    <name evidence="8" type="primary">SRR5466338_3_2</name>
</gene>
<evidence type="ECO:0000313" key="8">
    <source>
        <dbReference type="EMBL" id="DAD50785.1"/>
    </source>
</evidence>
<dbReference type="GO" id="GO:0044423">
    <property type="term" value="C:virion component"/>
    <property type="evidence" value="ECO:0007669"/>
    <property type="project" value="UniProtKB-KW"/>
</dbReference>
<keyword evidence="3" id="KW-1161">Viral attachment to host cell</keyword>
<dbReference type="KEGG" id="vg:80398723"/>
<name>A0A8S5KZG0_9VIRU</name>
<evidence type="ECO:0000256" key="4">
    <source>
        <dbReference type="ARBA" id="ARBA00022844"/>
    </source>
</evidence>
<protein>
    <submittedName>
        <fullName evidence="8">Maturation protein</fullName>
    </submittedName>
</protein>
<reference evidence="8" key="1">
    <citation type="submission" date="2020-09" db="EMBL/GenBank/DDBJ databases">
        <title>Leviviricetes taxonomy.</title>
        <authorList>
            <person name="Stockdale S.R."/>
            <person name="Callanan J."/>
            <person name="Adriaenssens E.M."/>
            <person name="Kuhn J.H."/>
            <person name="Rumnieks J."/>
            <person name="Shkoporov A."/>
            <person name="Draper L.A."/>
            <person name="Ross P."/>
            <person name="Hill C."/>
        </authorList>
    </citation>
    <scope>NUCLEOTIDE SEQUENCE</scope>
</reference>
<evidence type="ECO:0000256" key="1">
    <source>
        <dbReference type="ARBA" id="ARBA00004328"/>
    </source>
</evidence>
<evidence type="ECO:0000256" key="7">
    <source>
        <dbReference type="ARBA" id="ARBA00035110"/>
    </source>
</evidence>
<evidence type="ECO:0000313" key="9">
    <source>
        <dbReference type="Proteomes" id="UP000680934"/>
    </source>
</evidence>
<accession>A0A8S5KZG0</accession>
<dbReference type="Pfam" id="PF03863">
    <property type="entry name" value="Phage_mat-A"/>
    <property type="match status" value="1"/>
</dbReference>
<evidence type="ECO:0000256" key="2">
    <source>
        <dbReference type="ARBA" id="ARBA00022581"/>
    </source>
</evidence>
<dbReference type="GO" id="GO:0039666">
    <property type="term" value="P:virion attachment to host cell pilus"/>
    <property type="evidence" value="ECO:0007669"/>
    <property type="project" value="UniProtKB-KW"/>
</dbReference>
<keyword evidence="5" id="KW-1175">Viral attachment to host cell pilus</keyword>
<dbReference type="EMBL" id="BK013626">
    <property type="protein sequence ID" value="DAD50785.1"/>
    <property type="molecule type" value="Genomic_RNA"/>
</dbReference>
<dbReference type="Proteomes" id="UP000680934">
    <property type="component" value="Segment"/>
</dbReference>
<evidence type="ECO:0000256" key="5">
    <source>
        <dbReference type="ARBA" id="ARBA00023104"/>
    </source>
</evidence>
<keyword evidence="2" id="KW-0945">Host-virus interaction</keyword>
<sequence length="434" mass="47548">MPNINWSDSRGMARTYGTMYGSGGGTSAPDGTGVIVKTSRTRSGGKHSRAAYLAYKEAGAIPSNVLTDHQKYCKSPVDLRSRTQPGVWWGLDGKKTTGTYFALGPYGSYWDGNPPSLNVSSSMVLSLRADATQKAKLEAVNMEINVAQFVAEFGQTRKLVADTAIVLAKVFRDVRRGQPLNAVQRLARATRTPQKRVTRRKGPLKSFDNPKETISQVVAERWLALQYGVLPLLSDVYGACEALANTLVGRPIRFTAKANSSTQVTETTGSSLYDYPSPLLATETRVTQYRSSTGFLCEVTNPELQTLSKLGLDNPALLVWELVPFSFVVDWFFKVGDMLEASSAFRGVTVLDKWNSLLVTQNGNVNYKPTLISTNGGRGATIYSQRYYNRVNYVVDPPFNLQRGSGFNLTRVGNALALLQVTFGLGIPRRTPKA</sequence>
<keyword evidence="4" id="KW-0946">Virion</keyword>
<keyword evidence="6" id="KW-1160">Virus entry into host cell</keyword>
<evidence type="ECO:0000256" key="6">
    <source>
        <dbReference type="ARBA" id="ARBA00023296"/>
    </source>
</evidence>
<proteinExistence type="inferred from homology"/>
<evidence type="ECO:0000256" key="3">
    <source>
        <dbReference type="ARBA" id="ARBA00022804"/>
    </source>
</evidence>
<comment type="subcellular location">
    <subcellularLocation>
        <location evidence="1">Virion</location>
    </subcellularLocation>
</comment>
<organism evidence="8 9">
    <name type="scientific">ssRNA phage SRR5466338_3</name>
    <dbReference type="NCBI Taxonomy" id="2786392"/>
    <lineage>
        <taxon>Viruses</taxon>
        <taxon>Riboviria</taxon>
        <taxon>Orthornavirae</taxon>
        <taxon>Lenarviricota</taxon>
        <taxon>Leviviricetes</taxon>
        <taxon>Norzivirales</taxon>
        <taxon>Fiersviridae</taxon>
        <taxon>Olmsdivirus</taxon>
        <taxon>Olmsdivirus lutivivens</taxon>
    </lineage>
</organism>
<comment type="similarity">
    <text evidence="7">Belongs to the Leviviricetes maturation protein family.</text>
</comment>
<dbReference type="InterPro" id="IPR005563">
    <property type="entry name" value="A_protein"/>
</dbReference>